<feature type="compositionally biased region" description="Polar residues" evidence="1">
    <location>
        <begin position="248"/>
        <end position="259"/>
    </location>
</feature>
<gene>
    <name evidence="2" type="ORF">Acr_11g0005600</name>
</gene>
<accession>A0A7J0FC17</accession>
<reference evidence="2 3" key="1">
    <citation type="submission" date="2019-07" db="EMBL/GenBank/DDBJ databases">
        <title>De Novo Assembly of kiwifruit Actinidia rufa.</title>
        <authorList>
            <person name="Sugita-Konishi S."/>
            <person name="Sato K."/>
            <person name="Mori E."/>
            <person name="Abe Y."/>
            <person name="Kisaki G."/>
            <person name="Hamano K."/>
            <person name="Suezawa K."/>
            <person name="Otani M."/>
            <person name="Fukuda T."/>
            <person name="Manabe T."/>
            <person name="Gomi K."/>
            <person name="Tabuchi M."/>
            <person name="Akimitsu K."/>
            <person name="Kataoka I."/>
        </authorList>
    </citation>
    <scope>NUCLEOTIDE SEQUENCE [LARGE SCALE GENOMIC DNA]</scope>
    <source>
        <strain evidence="3">cv. Fuchu</strain>
    </source>
</reference>
<feature type="region of interest" description="Disordered" evidence="1">
    <location>
        <begin position="238"/>
        <end position="267"/>
    </location>
</feature>
<evidence type="ECO:0000313" key="2">
    <source>
        <dbReference type="EMBL" id="GFY96254.1"/>
    </source>
</evidence>
<name>A0A7J0FC17_9ERIC</name>
<comment type="caution">
    <text evidence="2">The sequence shown here is derived from an EMBL/GenBank/DDBJ whole genome shotgun (WGS) entry which is preliminary data.</text>
</comment>
<dbReference type="AlphaFoldDB" id="A0A7J0FC17"/>
<evidence type="ECO:0000313" key="3">
    <source>
        <dbReference type="Proteomes" id="UP000585474"/>
    </source>
</evidence>
<dbReference type="EMBL" id="BJWL01000011">
    <property type="protein sequence ID" value="GFY96254.1"/>
    <property type="molecule type" value="Genomic_DNA"/>
</dbReference>
<keyword evidence="3" id="KW-1185">Reference proteome</keyword>
<organism evidence="2 3">
    <name type="scientific">Actinidia rufa</name>
    <dbReference type="NCBI Taxonomy" id="165716"/>
    <lineage>
        <taxon>Eukaryota</taxon>
        <taxon>Viridiplantae</taxon>
        <taxon>Streptophyta</taxon>
        <taxon>Embryophyta</taxon>
        <taxon>Tracheophyta</taxon>
        <taxon>Spermatophyta</taxon>
        <taxon>Magnoliopsida</taxon>
        <taxon>eudicotyledons</taxon>
        <taxon>Gunneridae</taxon>
        <taxon>Pentapetalae</taxon>
        <taxon>asterids</taxon>
        <taxon>Ericales</taxon>
        <taxon>Actinidiaceae</taxon>
        <taxon>Actinidia</taxon>
    </lineage>
</organism>
<proteinExistence type="predicted"/>
<protein>
    <submittedName>
        <fullName evidence="2">Uncharacterized protein</fullName>
    </submittedName>
</protein>
<evidence type="ECO:0000256" key="1">
    <source>
        <dbReference type="SAM" id="MobiDB-lite"/>
    </source>
</evidence>
<dbReference type="Proteomes" id="UP000585474">
    <property type="component" value="Unassembled WGS sequence"/>
</dbReference>
<sequence length="299" mass="33231">MGKRTDGDFVSSVRGLLRKMILKQINWNSRNIIQLPSHLRSMHQVKQSRILLEGLYYMEGYLVERVVRRSLKFSSFHIPHPPSMRHAFNQEGTMLEQVLMFITLIQDGDYQDYVHDFLMHPFNDGVPFPQATFAGTHAGVSLSPPGSSIHTEILGLPSEIVLTDADGTLFTHVFQPSKQGHVAIPKPQLLSSLTQQCVKLTNTMKNIIRKWELKLVQSGSSGAARDVAFDPSRAGGIRIKEPNFRSGEGSSKSRQSTSPHGLVTLYHPVTKPSSKGKGIAKRGLQIILAISIHFSNVVS</sequence>